<dbReference type="AlphaFoldDB" id="A0AB34FLL6"/>
<dbReference type="GO" id="GO:0032259">
    <property type="term" value="P:methylation"/>
    <property type="evidence" value="ECO:0007669"/>
    <property type="project" value="UniProtKB-KW"/>
</dbReference>
<comment type="caution">
    <text evidence="1">The sequence shown here is derived from an EMBL/GenBank/DDBJ whole genome shotgun (WGS) entry which is preliminary data.</text>
</comment>
<dbReference type="GO" id="GO:0008168">
    <property type="term" value="F:methyltransferase activity"/>
    <property type="evidence" value="ECO:0007669"/>
    <property type="project" value="UniProtKB-KW"/>
</dbReference>
<keyword evidence="2" id="KW-1185">Reference proteome</keyword>
<keyword evidence="1" id="KW-0808">Transferase</keyword>
<proteinExistence type="predicted"/>
<gene>
    <name evidence="1" type="ORF">O9K51_08565</name>
</gene>
<reference evidence="1" key="1">
    <citation type="submission" date="2023-01" db="EMBL/GenBank/DDBJ databases">
        <title>The growth and conidiation of Purpureocillium lavendulum are regulated by nitrogen source and histone H3K14 acetylation.</title>
        <authorList>
            <person name="Tang P."/>
            <person name="Han J."/>
            <person name="Zhang C."/>
            <person name="Tang P."/>
            <person name="Qi F."/>
            <person name="Zhang K."/>
            <person name="Liang L."/>
        </authorList>
    </citation>
    <scope>NUCLEOTIDE SEQUENCE</scope>
    <source>
        <strain evidence="1">YMF1.00683</strain>
    </source>
</reference>
<organism evidence="1 2">
    <name type="scientific">Purpureocillium lavendulum</name>
    <dbReference type="NCBI Taxonomy" id="1247861"/>
    <lineage>
        <taxon>Eukaryota</taxon>
        <taxon>Fungi</taxon>
        <taxon>Dikarya</taxon>
        <taxon>Ascomycota</taxon>
        <taxon>Pezizomycotina</taxon>
        <taxon>Sordariomycetes</taxon>
        <taxon>Hypocreomycetidae</taxon>
        <taxon>Hypocreales</taxon>
        <taxon>Ophiocordycipitaceae</taxon>
        <taxon>Purpureocillium</taxon>
    </lineage>
</organism>
<sequence length="115" mass="12600">MALEALKHLINDIPEWQYRLDDLASQINRHQAELAAFDAEESNAPIPGPLWLARVSQTHVGSMNVNTDDTAIPAAQADRRPLDDPVTITLYWGPESPNLADSHKHLGEGVSAVIV</sequence>
<protein>
    <submittedName>
        <fullName evidence="1">Methyltransferase type 11</fullName>
    </submittedName>
</protein>
<name>A0AB34FLL6_9HYPO</name>
<keyword evidence="1" id="KW-0489">Methyltransferase</keyword>
<dbReference type="EMBL" id="JAQHRD010000007">
    <property type="protein sequence ID" value="KAJ6439155.1"/>
    <property type="molecule type" value="Genomic_DNA"/>
</dbReference>
<evidence type="ECO:0000313" key="1">
    <source>
        <dbReference type="EMBL" id="KAJ6439155.1"/>
    </source>
</evidence>
<accession>A0AB34FLL6</accession>
<dbReference type="Proteomes" id="UP001163105">
    <property type="component" value="Unassembled WGS sequence"/>
</dbReference>
<evidence type="ECO:0000313" key="2">
    <source>
        <dbReference type="Proteomes" id="UP001163105"/>
    </source>
</evidence>